<evidence type="ECO:0000313" key="3">
    <source>
        <dbReference type="EMBL" id="MTD59168.1"/>
    </source>
</evidence>
<dbReference type="InterPro" id="IPR013538">
    <property type="entry name" value="ASHA1/2-like_C"/>
</dbReference>
<organism evidence="3 4">
    <name type="scientific">Amycolatopsis pithecellobii</name>
    <dbReference type="NCBI Taxonomy" id="664692"/>
    <lineage>
        <taxon>Bacteria</taxon>
        <taxon>Bacillati</taxon>
        <taxon>Actinomycetota</taxon>
        <taxon>Actinomycetes</taxon>
        <taxon>Pseudonocardiales</taxon>
        <taxon>Pseudonocardiaceae</taxon>
        <taxon>Amycolatopsis</taxon>
    </lineage>
</organism>
<proteinExistence type="inferred from homology"/>
<evidence type="ECO:0000313" key="4">
    <source>
        <dbReference type="Proteomes" id="UP000440096"/>
    </source>
</evidence>
<feature type="domain" description="Activator of Hsp90 ATPase homologue 1/2-like C-terminal" evidence="2">
    <location>
        <begin position="25"/>
        <end position="140"/>
    </location>
</feature>
<sequence length="163" mass="18637">MSDDLGTLSFDGEYAIMTFHRRLPHPIDEVWAAITDPVERKAWFGETTIDGETIEMLPDEPPAAPDAKRMTGRILVWQPPHVFEHEWHQRIVEDSVVRYELTDDGDGTLLTFTHRGLSERNAKGFIPGTHAFFDRLAAHLSRQPLPVWSERYAELAPAYPSWA</sequence>
<dbReference type="InterPro" id="IPR023393">
    <property type="entry name" value="START-like_dom_sf"/>
</dbReference>
<dbReference type="CDD" id="cd08899">
    <property type="entry name" value="SRPBCC_CalC_Aha1-like_6"/>
    <property type="match status" value="1"/>
</dbReference>
<protein>
    <submittedName>
        <fullName evidence="3">ATPase</fullName>
    </submittedName>
</protein>
<name>A0A6N7ZBS7_9PSEU</name>
<comment type="similarity">
    <text evidence="1">Belongs to the AHA1 family.</text>
</comment>
<dbReference type="AlphaFoldDB" id="A0A6N7ZBS7"/>
<evidence type="ECO:0000256" key="1">
    <source>
        <dbReference type="ARBA" id="ARBA00006817"/>
    </source>
</evidence>
<dbReference type="OrthoDB" id="8117292at2"/>
<comment type="caution">
    <text evidence="3">The sequence shown here is derived from an EMBL/GenBank/DDBJ whole genome shotgun (WGS) entry which is preliminary data.</text>
</comment>
<dbReference type="EMBL" id="WMBA01000091">
    <property type="protein sequence ID" value="MTD59168.1"/>
    <property type="molecule type" value="Genomic_DNA"/>
</dbReference>
<reference evidence="3 4" key="1">
    <citation type="submission" date="2019-11" db="EMBL/GenBank/DDBJ databases">
        <title>Draft genome of Amycolatopsis RM579.</title>
        <authorList>
            <person name="Duangmal K."/>
            <person name="Mingma R."/>
        </authorList>
    </citation>
    <scope>NUCLEOTIDE SEQUENCE [LARGE SCALE GENOMIC DNA]</scope>
    <source>
        <strain evidence="3 4">RM579</strain>
    </source>
</reference>
<dbReference type="Gene3D" id="3.30.530.20">
    <property type="match status" value="1"/>
</dbReference>
<evidence type="ECO:0000259" key="2">
    <source>
        <dbReference type="Pfam" id="PF08327"/>
    </source>
</evidence>
<dbReference type="RefSeq" id="WP_154761225.1">
    <property type="nucleotide sequence ID" value="NZ_WMBA01000091.1"/>
</dbReference>
<dbReference type="Proteomes" id="UP000440096">
    <property type="component" value="Unassembled WGS sequence"/>
</dbReference>
<gene>
    <name evidence="3" type="ORF">GKO32_35065</name>
</gene>
<dbReference type="Pfam" id="PF08327">
    <property type="entry name" value="AHSA1"/>
    <property type="match status" value="1"/>
</dbReference>
<accession>A0A6N7ZBS7</accession>
<dbReference type="SUPFAM" id="SSF55961">
    <property type="entry name" value="Bet v1-like"/>
    <property type="match status" value="1"/>
</dbReference>
<keyword evidence="4" id="KW-1185">Reference proteome</keyword>